<keyword evidence="4" id="KW-0472">Membrane</keyword>
<gene>
    <name evidence="7" type="ORF">L9F63_017967</name>
</gene>
<dbReference type="InterPro" id="IPR045520">
    <property type="entry name" value="GPAT/DHAPAT_C"/>
</dbReference>
<organism evidence="7 8">
    <name type="scientific">Diploptera punctata</name>
    <name type="common">Pacific beetle cockroach</name>
    <dbReference type="NCBI Taxonomy" id="6984"/>
    <lineage>
        <taxon>Eukaryota</taxon>
        <taxon>Metazoa</taxon>
        <taxon>Ecdysozoa</taxon>
        <taxon>Arthropoda</taxon>
        <taxon>Hexapoda</taxon>
        <taxon>Insecta</taxon>
        <taxon>Pterygota</taxon>
        <taxon>Neoptera</taxon>
        <taxon>Polyneoptera</taxon>
        <taxon>Dictyoptera</taxon>
        <taxon>Blattodea</taxon>
        <taxon>Blaberoidea</taxon>
        <taxon>Blaberidae</taxon>
        <taxon>Diplopterinae</taxon>
        <taxon>Diploptera</taxon>
    </lineage>
</organism>
<dbReference type="PIRSF" id="PIRSF000437">
    <property type="entry name" value="GPAT_DHAPAT"/>
    <property type="match status" value="1"/>
</dbReference>
<comment type="caution">
    <text evidence="7">The sequence shown here is derived from an EMBL/GenBank/DDBJ whole genome shotgun (WGS) entry which is preliminary data.</text>
</comment>
<dbReference type="GO" id="GO:0016287">
    <property type="term" value="F:glycerone-phosphate O-acyltransferase activity"/>
    <property type="evidence" value="ECO:0007669"/>
    <property type="project" value="TreeGrafter"/>
</dbReference>
<dbReference type="Pfam" id="PF19277">
    <property type="entry name" value="GPAT_C"/>
    <property type="match status" value="1"/>
</dbReference>
<dbReference type="InterPro" id="IPR022284">
    <property type="entry name" value="GPAT/DHAPAT"/>
</dbReference>
<dbReference type="AlphaFoldDB" id="A0AAD8EGH3"/>
<protein>
    <recommendedName>
        <fullName evidence="6">Phospholipid/glycerol acyltransferase domain-containing protein</fullName>
    </recommendedName>
</protein>
<keyword evidence="5" id="KW-0012">Acyltransferase</keyword>
<evidence type="ECO:0000256" key="5">
    <source>
        <dbReference type="ARBA" id="ARBA00023315"/>
    </source>
</evidence>
<comment type="subcellular location">
    <subcellularLocation>
        <location evidence="1">Endomembrane system</location>
        <topology evidence="1">Peripheral membrane protein</topology>
    </subcellularLocation>
</comment>
<dbReference type="EMBL" id="JASPKZ010005311">
    <property type="protein sequence ID" value="KAJ9588732.1"/>
    <property type="molecule type" value="Genomic_DNA"/>
</dbReference>
<evidence type="ECO:0000313" key="7">
    <source>
        <dbReference type="EMBL" id="KAJ9588732.1"/>
    </source>
</evidence>
<keyword evidence="8" id="KW-1185">Reference proteome</keyword>
<dbReference type="GO" id="GO:0008654">
    <property type="term" value="P:phospholipid biosynthetic process"/>
    <property type="evidence" value="ECO:0007669"/>
    <property type="project" value="TreeGrafter"/>
</dbReference>
<dbReference type="GO" id="GO:0006631">
    <property type="term" value="P:fatty acid metabolic process"/>
    <property type="evidence" value="ECO:0007669"/>
    <property type="project" value="TreeGrafter"/>
</dbReference>
<dbReference type="Pfam" id="PF01553">
    <property type="entry name" value="Acyltransferase"/>
    <property type="match status" value="1"/>
</dbReference>
<proteinExistence type="inferred from homology"/>
<dbReference type="GO" id="GO:0031966">
    <property type="term" value="C:mitochondrial membrane"/>
    <property type="evidence" value="ECO:0007669"/>
    <property type="project" value="TreeGrafter"/>
</dbReference>
<dbReference type="Proteomes" id="UP001233999">
    <property type="component" value="Unassembled WGS sequence"/>
</dbReference>
<evidence type="ECO:0000256" key="1">
    <source>
        <dbReference type="ARBA" id="ARBA00004184"/>
    </source>
</evidence>
<dbReference type="GO" id="GO:0019432">
    <property type="term" value="P:triglyceride biosynthetic process"/>
    <property type="evidence" value="ECO:0007669"/>
    <property type="project" value="TreeGrafter"/>
</dbReference>
<evidence type="ECO:0000256" key="4">
    <source>
        <dbReference type="ARBA" id="ARBA00023136"/>
    </source>
</evidence>
<evidence type="ECO:0000259" key="6">
    <source>
        <dbReference type="SMART" id="SM00563"/>
    </source>
</evidence>
<dbReference type="PANTHER" id="PTHR12563:SF17">
    <property type="entry name" value="DIHYDROXYACETONE PHOSPHATE ACYLTRANSFERASE"/>
    <property type="match status" value="1"/>
</dbReference>
<dbReference type="CDD" id="cd07993">
    <property type="entry name" value="LPLAT_DHAPAT-like"/>
    <property type="match status" value="1"/>
</dbReference>
<name>A0AAD8EGH3_DIPPU</name>
<evidence type="ECO:0000256" key="3">
    <source>
        <dbReference type="ARBA" id="ARBA00022679"/>
    </source>
</evidence>
<feature type="domain" description="Phospholipid/glycerol acyltransferase" evidence="6">
    <location>
        <begin position="144"/>
        <end position="260"/>
    </location>
</feature>
<dbReference type="GO" id="GO:0005778">
    <property type="term" value="C:peroxisomal membrane"/>
    <property type="evidence" value="ECO:0007669"/>
    <property type="project" value="TreeGrafter"/>
</dbReference>
<comment type="similarity">
    <text evidence="2">Belongs to the GPAT/DAPAT family.</text>
</comment>
<dbReference type="GO" id="GO:0004366">
    <property type="term" value="F:glycerol-3-phosphate O-acyltransferase activity"/>
    <property type="evidence" value="ECO:0007669"/>
    <property type="project" value="TreeGrafter"/>
</dbReference>
<evidence type="ECO:0000256" key="2">
    <source>
        <dbReference type="ARBA" id="ARBA00007937"/>
    </source>
</evidence>
<dbReference type="GO" id="GO:0012505">
    <property type="term" value="C:endomembrane system"/>
    <property type="evidence" value="ECO:0007669"/>
    <property type="project" value="UniProtKB-SubCell"/>
</dbReference>
<feature type="non-terminal residue" evidence="7">
    <location>
        <position position="670"/>
    </location>
</feature>
<dbReference type="InterPro" id="IPR002123">
    <property type="entry name" value="Plipid/glycerol_acylTrfase"/>
</dbReference>
<dbReference type="PANTHER" id="PTHR12563">
    <property type="entry name" value="GLYCEROL-3-PHOSPHATE ACYLTRANSFERASE"/>
    <property type="match status" value="1"/>
</dbReference>
<reference evidence="7" key="2">
    <citation type="submission" date="2023-05" db="EMBL/GenBank/DDBJ databases">
        <authorList>
            <person name="Fouks B."/>
        </authorList>
    </citation>
    <scope>NUCLEOTIDE SEQUENCE</scope>
    <source>
        <strain evidence="7">Stay&amp;Tobe</strain>
        <tissue evidence="7">Testes</tissue>
    </source>
</reference>
<dbReference type="GO" id="GO:0008611">
    <property type="term" value="P:ether lipid biosynthetic process"/>
    <property type="evidence" value="ECO:0007669"/>
    <property type="project" value="TreeGrafter"/>
</dbReference>
<reference evidence="7" key="1">
    <citation type="journal article" date="2023" name="IScience">
        <title>Live-bearing cockroach genome reveals convergent evolutionary mechanisms linked to viviparity in insects and beyond.</title>
        <authorList>
            <person name="Fouks B."/>
            <person name="Harrison M.C."/>
            <person name="Mikhailova A.A."/>
            <person name="Marchal E."/>
            <person name="English S."/>
            <person name="Carruthers M."/>
            <person name="Jennings E.C."/>
            <person name="Chiamaka E.L."/>
            <person name="Frigard R.A."/>
            <person name="Pippel M."/>
            <person name="Attardo G.M."/>
            <person name="Benoit J.B."/>
            <person name="Bornberg-Bauer E."/>
            <person name="Tobe S.S."/>
        </authorList>
    </citation>
    <scope>NUCLEOTIDE SEQUENCE</scope>
    <source>
        <strain evidence="7">Stay&amp;Tobe</strain>
    </source>
</reference>
<sequence length="670" mass="76059">LEQIKVMALETTRTIQNFKDILADRYGTSDFMWMSRDWKPVLAYPHLNNTNPQKIKVDVLNSPRVEHIIEELSKEQNMSKERLYKTVKEILDEIGYNRQLSVVRWLGVLLLKILKKTCNGLYINEASVHRNVLSVNKSMGNNPVVFAPSHRSYADFVLMSYLCYHYKIEIPTIAAGMDFHSMWLMGHFLRESCAFFMRRSFATEIHLILDKILASVSMNEDSRSAKSLSPKVGLLSMILVPFFTGRVPDITIVPINISYDRTLEEVLFAYELLGVPKPKETTSGFLKALNMLNEKYGRVHINFGEPISVKDMCMSNGLQRRLPTPESTQVHGTLTPNEVSFSINVAHCVVQQQQRHSVLSAFNLIAIILNNSLFEGTGPPLFSDVVANVSWFKSVMEELGALLDIKGEPGSVDTAVKEAIAIHKSLVILTPTNHLKLIKVHNSHRVIDPAKLKGHSLSHQTMDVAVPMVMLQHYVNPCLHYLIGPAMVTLILRHLDEAVEISRDDLFKKFNFVRALFTFEFSFYGPWAEKEFADSLKQLEALSVIDYTKSGGLKLGNHKKLQILLSNLLKPFLQGYLCICQVLKQTTSSPWSESNLLKATQKKTLQSLSHMDVITRIRKNGKVEYEPNAVRLSEVIKELENLMLPSEEIFHLSDISSKHFVTHETQQAKL</sequence>
<keyword evidence="3" id="KW-0808">Transferase</keyword>
<dbReference type="SUPFAM" id="SSF69593">
    <property type="entry name" value="Glycerol-3-phosphate (1)-acyltransferase"/>
    <property type="match status" value="1"/>
</dbReference>
<accession>A0AAD8EGH3</accession>
<dbReference type="InterPro" id="IPR041728">
    <property type="entry name" value="GPAT/DHAPAT_LPLAT"/>
</dbReference>
<evidence type="ECO:0000313" key="8">
    <source>
        <dbReference type="Proteomes" id="UP001233999"/>
    </source>
</evidence>
<dbReference type="SMART" id="SM00563">
    <property type="entry name" value="PlsC"/>
    <property type="match status" value="1"/>
</dbReference>